<dbReference type="OrthoDB" id="10601816at2759"/>
<organism evidence="1 2">
    <name type="scientific">Onchocerca flexuosa</name>
    <dbReference type="NCBI Taxonomy" id="387005"/>
    <lineage>
        <taxon>Eukaryota</taxon>
        <taxon>Metazoa</taxon>
        <taxon>Ecdysozoa</taxon>
        <taxon>Nematoda</taxon>
        <taxon>Chromadorea</taxon>
        <taxon>Rhabditida</taxon>
        <taxon>Spirurina</taxon>
        <taxon>Spiruromorpha</taxon>
        <taxon>Filarioidea</taxon>
        <taxon>Onchocercidae</taxon>
        <taxon>Onchocerca</taxon>
    </lineage>
</organism>
<protein>
    <submittedName>
        <fullName evidence="1">Uncharacterized protein</fullName>
    </submittedName>
</protein>
<evidence type="ECO:0000313" key="2">
    <source>
        <dbReference type="Proteomes" id="UP000242913"/>
    </source>
</evidence>
<name>A0A238BQB2_9BILA</name>
<reference evidence="1 2" key="1">
    <citation type="submission" date="2015-12" db="EMBL/GenBank/DDBJ databases">
        <title>Draft genome of the nematode, Onchocerca flexuosa.</title>
        <authorList>
            <person name="Mitreva M."/>
        </authorList>
    </citation>
    <scope>NUCLEOTIDE SEQUENCE [LARGE SCALE GENOMIC DNA]</scope>
    <source>
        <strain evidence="1">Red Deer</strain>
    </source>
</reference>
<dbReference type="Proteomes" id="UP000242913">
    <property type="component" value="Unassembled WGS sequence"/>
</dbReference>
<dbReference type="AlphaFoldDB" id="A0A238BQB2"/>
<gene>
    <name evidence="1" type="ORF">X798_05539</name>
</gene>
<sequence>VLICIIPRSTADTKGCNRTKRRKRIRYLVAIREDGQKSAATLKKENRNPTGGHNCGTDGLFFKRKEVNEGRELYFRARFIFSLFPSFDVHRPSIPSCLK</sequence>
<evidence type="ECO:0000313" key="1">
    <source>
        <dbReference type="EMBL" id="OZC07483.1"/>
    </source>
</evidence>
<accession>A0A238BQB2</accession>
<keyword evidence="2" id="KW-1185">Reference proteome</keyword>
<proteinExistence type="predicted"/>
<feature type="non-terminal residue" evidence="1">
    <location>
        <position position="1"/>
    </location>
</feature>
<dbReference type="EMBL" id="KZ270031">
    <property type="protein sequence ID" value="OZC07483.1"/>
    <property type="molecule type" value="Genomic_DNA"/>
</dbReference>